<dbReference type="NCBIfam" id="NF033625">
    <property type="entry name" value="HpxZ"/>
    <property type="match status" value="1"/>
</dbReference>
<organism evidence="1 2">
    <name type="scientific">Aquibium carbonis</name>
    <dbReference type="NCBI Taxonomy" id="2495581"/>
    <lineage>
        <taxon>Bacteria</taxon>
        <taxon>Pseudomonadati</taxon>
        <taxon>Pseudomonadota</taxon>
        <taxon>Alphaproteobacteria</taxon>
        <taxon>Hyphomicrobiales</taxon>
        <taxon>Phyllobacteriaceae</taxon>
        <taxon>Aquibium</taxon>
    </lineage>
</organism>
<reference evidence="1 2" key="1">
    <citation type="submission" date="2018-12" db="EMBL/GenBank/DDBJ databases">
        <title>Mesorhizobium carbonis sp. nov., isolated from coal mine water.</title>
        <authorList>
            <person name="Xin W."/>
            <person name="Xu Z."/>
            <person name="Xiang F."/>
            <person name="Zhang J."/>
            <person name="Xi L."/>
            <person name="Liu J."/>
        </authorList>
    </citation>
    <scope>NUCLEOTIDE SEQUENCE [LARGE SCALE GENOMIC DNA]</scope>
    <source>
        <strain evidence="1 2">B2.3</strain>
    </source>
</reference>
<dbReference type="EMBL" id="RWKW01000056">
    <property type="protein sequence ID" value="RST85402.1"/>
    <property type="molecule type" value="Genomic_DNA"/>
</dbReference>
<comment type="caution">
    <text evidence="1">The sequence shown here is derived from an EMBL/GenBank/DDBJ whole genome shotgun (WGS) entry which is preliminary data.</text>
</comment>
<keyword evidence="2" id="KW-1185">Reference proteome</keyword>
<dbReference type="Pfam" id="PF11533">
    <property type="entry name" value="AtzH-like"/>
    <property type="match status" value="1"/>
</dbReference>
<evidence type="ECO:0000313" key="2">
    <source>
        <dbReference type="Proteomes" id="UP000278398"/>
    </source>
</evidence>
<dbReference type="Proteomes" id="UP000278398">
    <property type="component" value="Unassembled WGS sequence"/>
</dbReference>
<name>A0A429YVE9_9HYPH</name>
<dbReference type="OrthoDB" id="9791198at2"/>
<protein>
    <submittedName>
        <fullName evidence="1">Oxalurate catabolism protein HpxZ</fullName>
    </submittedName>
</protein>
<dbReference type="Gene3D" id="3.10.450.50">
    <property type="match status" value="1"/>
</dbReference>
<dbReference type="SUPFAM" id="SSF54427">
    <property type="entry name" value="NTF2-like"/>
    <property type="match status" value="1"/>
</dbReference>
<dbReference type="InterPro" id="IPR032710">
    <property type="entry name" value="NTF2-like_dom_sf"/>
</dbReference>
<evidence type="ECO:0000313" key="1">
    <source>
        <dbReference type="EMBL" id="RST85402.1"/>
    </source>
</evidence>
<dbReference type="AlphaFoldDB" id="A0A429YVE9"/>
<proteinExistence type="predicted"/>
<dbReference type="InterPro" id="IPR024507">
    <property type="entry name" value="AtzH-like"/>
</dbReference>
<dbReference type="RefSeq" id="WP_126700958.1">
    <property type="nucleotide sequence ID" value="NZ_RWKW01000056.1"/>
</dbReference>
<sequence length="127" mass="14126">MIVNDPHTLAEATAIFEAYETALLANDNATLEAMFLPSDQTIRYGVAEVQHGFEEIRAFRKAQAPFERTLSRTVITTYGKDFAIASTLFHRDDFPGEVGRQMQSWVRTADGWKVAAAHVSMMAESGL</sequence>
<gene>
    <name evidence="1" type="primary">hpxZ</name>
    <name evidence="1" type="ORF">EJC49_16095</name>
</gene>
<accession>A0A429YVE9</accession>